<evidence type="ECO:0000259" key="5">
    <source>
        <dbReference type="PROSITE" id="PS51382"/>
    </source>
</evidence>
<evidence type="ECO:0000256" key="4">
    <source>
        <dbReference type="SAM" id="MobiDB-lite"/>
    </source>
</evidence>
<dbReference type="AlphaFoldDB" id="A0A8J5QM91"/>
<dbReference type="CDD" id="cd14484">
    <property type="entry name" value="SPX_GDE1_like"/>
    <property type="match status" value="1"/>
</dbReference>
<feature type="compositionally biased region" description="Gly residues" evidence="4">
    <location>
        <begin position="882"/>
        <end position="893"/>
    </location>
</feature>
<evidence type="ECO:0000256" key="2">
    <source>
        <dbReference type="ARBA" id="ARBA00022801"/>
    </source>
</evidence>
<dbReference type="PROSITE" id="PS51382">
    <property type="entry name" value="SPX"/>
    <property type="match status" value="1"/>
</dbReference>
<gene>
    <name evidence="7" type="ORF">J8A68_003427</name>
</gene>
<evidence type="ECO:0000256" key="3">
    <source>
        <dbReference type="PROSITE-ProRule" id="PRU00023"/>
    </source>
</evidence>
<dbReference type="PROSITE" id="PS51704">
    <property type="entry name" value="GP_PDE"/>
    <property type="match status" value="1"/>
</dbReference>
<dbReference type="Proteomes" id="UP000694255">
    <property type="component" value="Unassembled WGS sequence"/>
</dbReference>
<organism evidence="7 8">
    <name type="scientific">[Candida] subhashii</name>
    <dbReference type="NCBI Taxonomy" id="561895"/>
    <lineage>
        <taxon>Eukaryota</taxon>
        <taxon>Fungi</taxon>
        <taxon>Dikarya</taxon>
        <taxon>Ascomycota</taxon>
        <taxon>Saccharomycotina</taxon>
        <taxon>Pichiomycetes</taxon>
        <taxon>Debaryomycetaceae</taxon>
        <taxon>Spathaspora</taxon>
    </lineage>
</organism>
<dbReference type="SMART" id="SM00248">
    <property type="entry name" value="ANK"/>
    <property type="match status" value="7"/>
</dbReference>
<dbReference type="GeneID" id="73470227"/>
<reference evidence="7 8" key="1">
    <citation type="journal article" date="2021" name="DNA Res.">
        <title>Genome analysis of Candida subhashii reveals its hybrid nature and dual mitochondrial genome conformations.</title>
        <authorList>
            <person name="Mixao V."/>
            <person name="Hegedusova E."/>
            <person name="Saus E."/>
            <person name="Pryszcz L.P."/>
            <person name="Cillingova A."/>
            <person name="Nosek J."/>
            <person name="Gabaldon T."/>
        </authorList>
    </citation>
    <scope>NUCLEOTIDE SEQUENCE [LARGE SCALE GENOMIC DNA]</scope>
    <source>
        <strain evidence="7 8">CBS 10753</strain>
    </source>
</reference>
<name>A0A8J5QM91_9ASCO</name>
<evidence type="ECO:0000313" key="7">
    <source>
        <dbReference type="EMBL" id="KAG7663045.1"/>
    </source>
</evidence>
<dbReference type="GO" id="GO:0047389">
    <property type="term" value="F:glycerophosphocholine phosphodiesterase activity"/>
    <property type="evidence" value="ECO:0007669"/>
    <property type="project" value="TreeGrafter"/>
</dbReference>
<evidence type="ECO:0000313" key="8">
    <source>
        <dbReference type="Proteomes" id="UP000694255"/>
    </source>
</evidence>
<keyword evidence="2" id="KW-0378">Hydrolase</keyword>
<feature type="domain" description="SPX" evidence="5">
    <location>
        <begin position="1"/>
        <end position="144"/>
    </location>
</feature>
<dbReference type="EMBL" id="JAGSYN010000152">
    <property type="protein sequence ID" value="KAG7663045.1"/>
    <property type="molecule type" value="Genomic_DNA"/>
</dbReference>
<dbReference type="GO" id="GO:0046475">
    <property type="term" value="P:glycerophospholipid catabolic process"/>
    <property type="evidence" value="ECO:0007669"/>
    <property type="project" value="TreeGrafter"/>
</dbReference>
<dbReference type="InterPro" id="IPR004331">
    <property type="entry name" value="SPX_dom"/>
</dbReference>
<dbReference type="Pfam" id="PF12796">
    <property type="entry name" value="Ank_2"/>
    <property type="match status" value="1"/>
</dbReference>
<feature type="compositionally biased region" description="Basic and acidic residues" evidence="4">
    <location>
        <begin position="932"/>
        <end position="941"/>
    </location>
</feature>
<dbReference type="PROSITE" id="PS50297">
    <property type="entry name" value="ANK_REP_REGION"/>
    <property type="match status" value="1"/>
</dbReference>
<dbReference type="InterPro" id="IPR030395">
    <property type="entry name" value="GP_PDE_dom"/>
</dbReference>
<feature type="repeat" description="ANK" evidence="3">
    <location>
        <begin position="487"/>
        <end position="519"/>
    </location>
</feature>
<dbReference type="InterPro" id="IPR051578">
    <property type="entry name" value="GDPD"/>
</dbReference>
<keyword evidence="8" id="KW-1185">Reference proteome</keyword>
<keyword evidence="1" id="KW-0677">Repeat</keyword>
<dbReference type="Pfam" id="PF03105">
    <property type="entry name" value="SPX"/>
    <property type="match status" value="1"/>
</dbReference>
<sequence>MKFGKTFPNHQIPEWSVYYMDYKRLKKIIKPLDNNHNNDSLNEDTIQTILGTFFFELDRYIEQVDSFYNVKLIEYSRRLEKIITYTSELSPIEDEDDVANILYELQLMFKKLKWFGELNHKAFIKILKKLDKKLSTRQNSTIDVSHHNKEVYLTTRIDVLSFSNGTEIREALQTIDKLLVQVGSSFVHDEKKETVVKIPRKGDNEFAQALGKLILIDGDISDQLEQYKSKLSHKNIISLLIKASLANSIKAIDELLKHLQELTLFDESDINGRNFFHYYVISLGKHGQLLKNQTMASASSTESFIKDDVDHSHLANGFIHVLETMPIDSRSLLTGKDHYSRTPLHYSAQYGLDLISKHLINYVTTWKLIPNPTSIDDIEVWGDQENLTPLHLAILSKHPKTTQALISSNSNIPLTCHDLLLLAIPLNSISIIQALITQGNISVNYTNPGPNYHNESALYIACKLNFPGIVEYLLDQNADPEIGENVFGWTPVFVAASEGYIQIVKLLIGYGCEVDIVDDSGWLPAEHACLRGHLDVADLVMPKQPGLLKYDMYHPDRNLKRIVSQSVSSESVSSIERRPGDHNNVLSMYSVLRNSGSSVEGLNKKNMKPVKSFGHRYLNEDESMILITLGTSDTRDKSSPVELNKATLPKSYISELETALSLEITCRHHITNEEMEPPVVVDLPLQDHHGSATDPIKVTLKNHVRSADVYLTFDLIPTYQTATPKILARATSILEHTYTPVGPHLTSLHKTITVPLLHTGNLSIAGLVRFQHLEILPFTHPAMTPIRSDTYWKQLVSTRVIGHRGLGKNDHPQLRKSLQLGENTVESFIAASSLGASYVEFDVQLTKDFEVVVYHDFTVAESGVDIPMHCLTLEQFLGLNGGSGSGGTKNGGGSERRRNSVDDISLLSNRKPRSKSSQQLSSNGFGFGMLDSNKDEEDRKLDREVESQMNARMRLTKTWKDKGFKGNTRGTSVASNFATLKDLFRKIPANVGFNIELKYPMLDEAEIESMGEIAIDINHYLDTVLKVIYDENEKVKRDILFSSFHPDICLLLSLKQPTIPILFLTEAGTAPMADIRAGSLQNAIRFAKKWNLLGIVSAAGTLVKAPRLAQAVRSSGLVCVSYGAENNDPELAKEQMKAGVDAVIVDSVLAVREGLRCEIEALKDLEDRFLDFVL</sequence>
<comment type="caution">
    <text evidence="7">The sequence shown here is derived from an EMBL/GenBank/DDBJ whole genome shotgun (WGS) entry which is preliminary data.</text>
</comment>
<accession>A0A8J5QM91</accession>
<dbReference type="Pfam" id="PF03009">
    <property type="entry name" value="GDPD"/>
    <property type="match status" value="1"/>
</dbReference>
<evidence type="ECO:0000256" key="1">
    <source>
        <dbReference type="ARBA" id="ARBA00022737"/>
    </source>
</evidence>
<dbReference type="InterPro" id="IPR002110">
    <property type="entry name" value="Ankyrin_rpt"/>
</dbReference>
<feature type="region of interest" description="Disordered" evidence="4">
    <location>
        <begin position="882"/>
        <end position="941"/>
    </location>
</feature>
<feature type="domain" description="GP-PDE" evidence="6">
    <location>
        <begin position="798"/>
        <end position="1155"/>
    </location>
</feature>
<dbReference type="PROSITE" id="PS50088">
    <property type="entry name" value="ANK_REPEAT"/>
    <property type="match status" value="1"/>
</dbReference>
<evidence type="ECO:0000259" key="6">
    <source>
        <dbReference type="PROSITE" id="PS51704"/>
    </source>
</evidence>
<keyword evidence="3" id="KW-0040">ANK repeat</keyword>
<dbReference type="Pfam" id="PF00023">
    <property type="entry name" value="Ank"/>
    <property type="match status" value="1"/>
</dbReference>
<feature type="compositionally biased region" description="Polar residues" evidence="4">
    <location>
        <begin position="915"/>
        <end position="924"/>
    </location>
</feature>
<dbReference type="InterPro" id="IPR057506">
    <property type="entry name" value="C2_GPCPD1"/>
</dbReference>
<dbReference type="Pfam" id="PF25329">
    <property type="entry name" value="C2_GDE1"/>
    <property type="match status" value="1"/>
</dbReference>
<dbReference type="PANTHER" id="PTHR22958:SF1">
    <property type="entry name" value="GLYCEROPHOSPHOCHOLINE PHOSPHODIESTERASE GPCPD1"/>
    <property type="match status" value="1"/>
</dbReference>
<dbReference type="RefSeq" id="XP_049263278.1">
    <property type="nucleotide sequence ID" value="XM_049407282.1"/>
</dbReference>
<dbReference type="PANTHER" id="PTHR22958">
    <property type="entry name" value="GLYCEROPHOSPHORYL DIESTER PHOSPHODIESTERASE"/>
    <property type="match status" value="1"/>
</dbReference>
<protein>
    <submittedName>
        <fullName evidence="7">GDE1</fullName>
    </submittedName>
</protein>
<proteinExistence type="predicted"/>
<dbReference type="OrthoDB" id="197419at2759"/>